<dbReference type="PANTHER" id="PTHR11365">
    <property type="entry name" value="5-OXOPROLINASE RELATED"/>
    <property type="match status" value="1"/>
</dbReference>
<evidence type="ECO:0000259" key="1">
    <source>
        <dbReference type="Pfam" id="PF01968"/>
    </source>
</evidence>
<organism evidence="4 5">
    <name type="scientific">Formimonas warabiya</name>
    <dbReference type="NCBI Taxonomy" id="1761012"/>
    <lineage>
        <taxon>Bacteria</taxon>
        <taxon>Bacillati</taxon>
        <taxon>Bacillota</taxon>
        <taxon>Clostridia</taxon>
        <taxon>Eubacteriales</taxon>
        <taxon>Peptococcaceae</taxon>
        <taxon>Candidatus Formimonas</taxon>
    </lineage>
</organism>
<dbReference type="GO" id="GO:0006749">
    <property type="term" value="P:glutathione metabolic process"/>
    <property type="evidence" value="ECO:0007669"/>
    <property type="project" value="TreeGrafter"/>
</dbReference>
<dbReference type="Pfam" id="PF05378">
    <property type="entry name" value="Hydant_A_N"/>
    <property type="match status" value="1"/>
</dbReference>
<feature type="domain" description="Hydantoinase A/oxoprolinase" evidence="1">
    <location>
        <begin position="204"/>
        <end position="491"/>
    </location>
</feature>
<sequence>MFQIGIDMGGTFTDFVAASREETKILKIPTDAANPLHVLVQGLEQLAAGFGLGLEEFLGQTDKFVHGTTAAINALLQRKGAKTALLATAGFRDALEIRRSQLPNQWDLRVPLPPVLVPRHLRFGVRERIDYKGDVLIPLDLDHLSGIVDQLKKEEVEAVACCLLFSFHNPAHERKVKAYLEEHLPGVYVTVSSDVAPKIKDYERTSTTVLNAYLGPLLSGYLDQLARCLVDKGLNKKLFLMQNNGGLSDAAATKNSPVKVLMSGPAGGALGGQALAQRLGFSNLVLADMGGTSFDVSLVTAGENHLTPESEIEGYPVLLPMIQIKSIGAGGGSIAWADGAGTLKVGPQSAGAVPGPACYGRGGEEPTVTDAALVLGMLNPRHFLAGSLKLDPEKSRRVIDEKIAEPLGLTIENAALAIYRVAVSLMTDAVHLMTVQKGLDPREFALLAAGGASPLFAGEIARGLGIETILVPAHSSLFCAEGMLLAGVKHDKVKSILAPVDEIPMEELEKHFRDLKEEAGKELSRQGVPQEKHCFEVVLEMKYSGQHHEISLSLPEGKGEIAPETIKSAFHLTHDRLFGYDQPEKPCEIVNIRVTAREISLDRGPLPSRALAPDAGKVRSQRPVYWDENLGYTTIPVIAGDAFPAGETVSGPVIIETAYTTILVSPDDQAAYDSQKNLIITKGGTPRA</sequence>
<dbReference type="GO" id="GO:0017168">
    <property type="term" value="F:5-oxoprolinase (ATP-hydrolyzing) activity"/>
    <property type="evidence" value="ECO:0007669"/>
    <property type="project" value="TreeGrafter"/>
</dbReference>
<dbReference type="InterPro" id="IPR008040">
    <property type="entry name" value="Hydant_A_N"/>
</dbReference>
<dbReference type="GO" id="GO:0005829">
    <property type="term" value="C:cytosol"/>
    <property type="evidence" value="ECO:0007669"/>
    <property type="project" value="TreeGrafter"/>
</dbReference>
<dbReference type="KEGG" id="fwa:DCMF_20875"/>
<evidence type="ECO:0000259" key="2">
    <source>
        <dbReference type="Pfam" id="PF05378"/>
    </source>
</evidence>
<feature type="domain" description="Hydantoinase/oxoprolinase N-terminal" evidence="2">
    <location>
        <begin position="4"/>
        <end position="183"/>
    </location>
</feature>
<keyword evidence="5" id="KW-1185">Reference proteome</keyword>
<dbReference type="AlphaFoldDB" id="A0A3G1KWL6"/>
<dbReference type="PANTHER" id="PTHR11365:SF23">
    <property type="entry name" value="HYPOTHETICAL 5-OXOPROLINASE (EUROFUNG)-RELATED"/>
    <property type="match status" value="1"/>
</dbReference>
<evidence type="ECO:0000259" key="3">
    <source>
        <dbReference type="Pfam" id="PF19278"/>
    </source>
</evidence>
<proteinExistence type="predicted"/>
<feature type="domain" description="Acetophenone carboxylase-like C-terminal" evidence="3">
    <location>
        <begin position="506"/>
        <end position="676"/>
    </location>
</feature>
<dbReference type="Pfam" id="PF19278">
    <property type="entry name" value="Hydant_A_C"/>
    <property type="match status" value="1"/>
</dbReference>
<dbReference type="EMBL" id="CP017634">
    <property type="protein sequence ID" value="ATW26888.1"/>
    <property type="molecule type" value="Genomic_DNA"/>
</dbReference>
<evidence type="ECO:0000313" key="4">
    <source>
        <dbReference type="EMBL" id="ATW26888.1"/>
    </source>
</evidence>
<dbReference type="InterPro" id="IPR002821">
    <property type="entry name" value="Hydantoinase_A"/>
</dbReference>
<dbReference type="InterPro" id="IPR049517">
    <property type="entry name" value="ACX-like_C"/>
</dbReference>
<evidence type="ECO:0008006" key="6">
    <source>
        <dbReference type="Google" id="ProtNLM"/>
    </source>
</evidence>
<protein>
    <recommendedName>
        <fullName evidence="6">Hydantoinase/oxoprolinase family protein</fullName>
    </recommendedName>
</protein>
<reference evidence="4 5" key="1">
    <citation type="submission" date="2016-10" db="EMBL/GenBank/DDBJ databases">
        <title>Complete Genome Sequence of Peptococcaceae strain DCMF.</title>
        <authorList>
            <person name="Edwards R.J."/>
            <person name="Holland S.I."/>
            <person name="Deshpande N.P."/>
            <person name="Wong Y.K."/>
            <person name="Ertan H."/>
            <person name="Manefield M."/>
            <person name="Russell T.L."/>
            <person name="Lee M.J."/>
        </authorList>
    </citation>
    <scope>NUCLEOTIDE SEQUENCE [LARGE SCALE GENOMIC DNA]</scope>
    <source>
        <strain evidence="4 5">DCMF</strain>
    </source>
</reference>
<dbReference type="RefSeq" id="WP_214658787.1">
    <property type="nucleotide sequence ID" value="NZ_CP017634.1"/>
</dbReference>
<gene>
    <name evidence="4" type="ORF">DCMF_20875</name>
</gene>
<dbReference type="Proteomes" id="UP000323521">
    <property type="component" value="Chromosome"/>
</dbReference>
<dbReference type="InterPro" id="IPR045079">
    <property type="entry name" value="Oxoprolinase-like"/>
</dbReference>
<dbReference type="Pfam" id="PF01968">
    <property type="entry name" value="Hydantoinase_A"/>
    <property type="match status" value="1"/>
</dbReference>
<evidence type="ECO:0000313" key="5">
    <source>
        <dbReference type="Proteomes" id="UP000323521"/>
    </source>
</evidence>
<name>A0A3G1KWL6_FORW1</name>
<accession>A0A3G1KWL6</accession>